<organism evidence="1 2">
    <name type="scientific">BD1-7 clade bacterium</name>
    <dbReference type="NCBI Taxonomy" id="2029982"/>
    <lineage>
        <taxon>Bacteria</taxon>
        <taxon>Pseudomonadati</taxon>
        <taxon>Pseudomonadota</taxon>
        <taxon>Gammaproteobacteria</taxon>
        <taxon>Cellvibrionales</taxon>
        <taxon>Spongiibacteraceae</taxon>
        <taxon>BD1-7 clade</taxon>
    </lineage>
</organism>
<dbReference type="EMBL" id="CACSIO010000001">
    <property type="protein sequence ID" value="CAA0085525.1"/>
    <property type="molecule type" value="Genomic_DNA"/>
</dbReference>
<dbReference type="AlphaFoldDB" id="A0A5S9NBC8"/>
<reference evidence="1 2" key="1">
    <citation type="submission" date="2019-11" db="EMBL/GenBank/DDBJ databases">
        <authorList>
            <person name="Holert J."/>
        </authorList>
    </citation>
    <scope>NUCLEOTIDE SEQUENCE [LARGE SCALE GENOMIC DNA]</scope>
    <source>
        <strain evidence="1">SB11_3</strain>
    </source>
</reference>
<accession>A0A5S9NBC8</accession>
<proteinExistence type="predicted"/>
<dbReference type="OrthoDB" id="9876803at2"/>
<evidence type="ECO:0000313" key="1">
    <source>
        <dbReference type="EMBL" id="CAA0085525.1"/>
    </source>
</evidence>
<keyword evidence="2" id="KW-1185">Reference proteome</keyword>
<name>A0A5S9NBC8_9GAMM</name>
<dbReference type="Proteomes" id="UP000441399">
    <property type="component" value="Unassembled WGS sequence"/>
</dbReference>
<protein>
    <submittedName>
        <fullName evidence="1">Uncharacterized protein</fullName>
    </submittedName>
</protein>
<evidence type="ECO:0000313" key="2">
    <source>
        <dbReference type="Proteomes" id="UP000441399"/>
    </source>
</evidence>
<sequence>MAFQCESWTKSLAIPVVGLLMAGFWMAGCSDDDDDRPSNTSNIGANMYANGMQDGSTGLTATFFRRVNGNDEPIRLDLADERDTILASLNGIIQNMTERLADDIWVYETSYSNANAEDTQFQIELTARSLDLMAVDSFLVLPPASSFSMPASGSSVNVSDTVNFVWNNSGSESPVTIESEGTCNTGQQVTFSESNLPDSGSFAIVADQLAGEPTRTDLTECTLQVTIIKQRDGELDERYVGGEAIARQMRFIALTVVYAR</sequence>
<gene>
    <name evidence="1" type="ORF">OPDIPICF_00830</name>
</gene>